<proteinExistence type="predicted"/>
<dbReference type="Proteomes" id="UP000799770">
    <property type="component" value="Unassembled WGS sequence"/>
</dbReference>
<gene>
    <name evidence="1" type="ORF">BDV96DRAFT_647190</name>
</gene>
<dbReference type="EMBL" id="ML977325">
    <property type="protein sequence ID" value="KAF2114487.1"/>
    <property type="molecule type" value="Genomic_DNA"/>
</dbReference>
<keyword evidence="2" id="KW-1185">Reference proteome</keyword>
<protein>
    <submittedName>
        <fullName evidence="1">Uncharacterized protein</fullName>
    </submittedName>
</protein>
<dbReference type="AlphaFoldDB" id="A0A6A5Z6R4"/>
<sequence>MFISPPMIQVKREDLSYPRNLVCIDLDSRVPLLMRRISTSSDGERRSRRESAQQANAIGGACKDHNELRRLKKRELGKRNDWSWDFGDYKSLLSWSFTWEDQGDQCPLSCLDAFNEFIDNERCIWDGAMSKKGSITTECGIASYSVERQEPKLPDKWRLYVLYMTQEVRPGASKIEWQLTAAGENGESVNIEGPSTWYDVQYAKFNI</sequence>
<evidence type="ECO:0000313" key="2">
    <source>
        <dbReference type="Proteomes" id="UP000799770"/>
    </source>
</evidence>
<accession>A0A6A5Z6R4</accession>
<organism evidence="1 2">
    <name type="scientific">Lophiotrema nucula</name>
    <dbReference type="NCBI Taxonomy" id="690887"/>
    <lineage>
        <taxon>Eukaryota</taxon>
        <taxon>Fungi</taxon>
        <taxon>Dikarya</taxon>
        <taxon>Ascomycota</taxon>
        <taxon>Pezizomycotina</taxon>
        <taxon>Dothideomycetes</taxon>
        <taxon>Pleosporomycetidae</taxon>
        <taxon>Pleosporales</taxon>
        <taxon>Lophiotremataceae</taxon>
        <taxon>Lophiotrema</taxon>
    </lineage>
</organism>
<evidence type="ECO:0000313" key="1">
    <source>
        <dbReference type="EMBL" id="KAF2114487.1"/>
    </source>
</evidence>
<name>A0A6A5Z6R4_9PLEO</name>
<reference evidence="1" key="1">
    <citation type="journal article" date="2020" name="Stud. Mycol.">
        <title>101 Dothideomycetes genomes: a test case for predicting lifestyles and emergence of pathogens.</title>
        <authorList>
            <person name="Haridas S."/>
            <person name="Albert R."/>
            <person name="Binder M."/>
            <person name="Bloem J."/>
            <person name="Labutti K."/>
            <person name="Salamov A."/>
            <person name="Andreopoulos B."/>
            <person name="Baker S."/>
            <person name="Barry K."/>
            <person name="Bills G."/>
            <person name="Bluhm B."/>
            <person name="Cannon C."/>
            <person name="Castanera R."/>
            <person name="Culley D."/>
            <person name="Daum C."/>
            <person name="Ezra D."/>
            <person name="Gonzalez J."/>
            <person name="Henrissat B."/>
            <person name="Kuo A."/>
            <person name="Liang C."/>
            <person name="Lipzen A."/>
            <person name="Lutzoni F."/>
            <person name="Magnuson J."/>
            <person name="Mondo S."/>
            <person name="Nolan M."/>
            <person name="Ohm R."/>
            <person name="Pangilinan J."/>
            <person name="Park H.-J."/>
            <person name="Ramirez L."/>
            <person name="Alfaro M."/>
            <person name="Sun H."/>
            <person name="Tritt A."/>
            <person name="Yoshinaga Y."/>
            <person name="Zwiers L.-H."/>
            <person name="Turgeon B."/>
            <person name="Goodwin S."/>
            <person name="Spatafora J."/>
            <person name="Crous P."/>
            <person name="Grigoriev I."/>
        </authorList>
    </citation>
    <scope>NUCLEOTIDE SEQUENCE</scope>
    <source>
        <strain evidence="1">CBS 627.86</strain>
    </source>
</reference>